<sequence>MVRSRLALLSLLEVAAVRPVEHVGALPTSGIRA</sequence>
<accession>A0A6J4NQB8</accession>
<proteinExistence type="predicted"/>
<gene>
    <name evidence="1" type="ORF">AVDCRST_MAG55-291</name>
</gene>
<dbReference type="EMBL" id="CADCUZ010000013">
    <property type="protein sequence ID" value="CAA9394708.1"/>
    <property type="molecule type" value="Genomic_DNA"/>
</dbReference>
<protein>
    <submittedName>
        <fullName evidence="1">Uncharacterized protein</fullName>
    </submittedName>
</protein>
<dbReference type="AlphaFoldDB" id="A0A6J4NQB8"/>
<reference evidence="1" key="1">
    <citation type="submission" date="2020-02" db="EMBL/GenBank/DDBJ databases">
        <authorList>
            <person name="Meier V. D."/>
        </authorList>
    </citation>
    <scope>NUCLEOTIDE SEQUENCE</scope>
    <source>
        <strain evidence="1">AVDCRST_MAG55</strain>
    </source>
</reference>
<evidence type="ECO:0000313" key="1">
    <source>
        <dbReference type="EMBL" id="CAA9394708.1"/>
    </source>
</evidence>
<name>A0A6J4NQB8_9ACTN</name>
<organism evidence="1">
    <name type="scientific">uncultured Rubrobacteraceae bacterium</name>
    <dbReference type="NCBI Taxonomy" id="349277"/>
    <lineage>
        <taxon>Bacteria</taxon>
        <taxon>Bacillati</taxon>
        <taxon>Actinomycetota</taxon>
        <taxon>Rubrobacteria</taxon>
        <taxon>Rubrobacterales</taxon>
        <taxon>Rubrobacteraceae</taxon>
        <taxon>environmental samples</taxon>
    </lineage>
</organism>